<keyword evidence="5" id="KW-1185">Reference proteome</keyword>
<dbReference type="EMBL" id="KI925466">
    <property type="protein sequence ID" value="ETW75350.1"/>
    <property type="molecule type" value="Genomic_DNA"/>
</dbReference>
<feature type="domain" description="LysM" evidence="3">
    <location>
        <begin position="9"/>
        <end position="56"/>
    </location>
</feature>
<dbReference type="GO" id="GO:0008061">
    <property type="term" value="F:chitin binding"/>
    <property type="evidence" value="ECO:0007669"/>
    <property type="project" value="UniProtKB-KW"/>
</dbReference>
<dbReference type="CDD" id="cd00118">
    <property type="entry name" value="LysM"/>
    <property type="match status" value="2"/>
</dbReference>
<accession>W4JQJ8</accession>
<dbReference type="PANTHER" id="PTHR34997">
    <property type="entry name" value="AM15"/>
    <property type="match status" value="1"/>
</dbReference>
<feature type="non-terminal residue" evidence="4">
    <location>
        <position position="1"/>
    </location>
</feature>
<gene>
    <name evidence="4" type="ORF">HETIRDRAFT_247047</name>
</gene>
<dbReference type="InterPro" id="IPR018392">
    <property type="entry name" value="LysM"/>
</dbReference>
<evidence type="ECO:0000313" key="5">
    <source>
        <dbReference type="Proteomes" id="UP000030671"/>
    </source>
</evidence>
<organism evidence="4 5">
    <name type="scientific">Heterobasidion irregulare (strain TC 32-1)</name>
    <dbReference type="NCBI Taxonomy" id="747525"/>
    <lineage>
        <taxon>Eukaryota</taxon>
        <taxon>Fungi</taxon>
        <taxon>Dikarya</taxon>
        <taxon>Basidiomycota</taxon>
        <taxon>Agaricomycotina</taxon>
        <taxon>Agaricomycetes</taxon>
        <taxon>Russulales</taxon>
        <taxon>Bondarzewiaceae</taxon>
        <taxon>Heterobasidion</taxon>
        <taxon>Heterobasidion annosum species complex</taxon>
    </lineage>
</organism>
<evidence type="ECO:0000259" key="3">
    <source>
        <dbReference type="PROSITE" id="PS51782"/>
    </source>
</evidence>
<proteinExistence type="predicted"/>
<dbReference type="GeneID" id="20669140"/>
<dbReference type="eggNOG" id="ENOG502S7VN">
    <property type="taxonomic scope" value="Eukaryota"/>
</dbReference>
<protein>
    <recommendedName>
        <fullName evidence="3">LysM domain-containing protein</fullName>
    </recommendedName>
</protein>
<dbReference type="HOGENOM" id="CLU_010591_6_1_1"/>
<dbReference type="Proteomes" id="UP000030671">
    <property type="component" value="Unassembled WGS sequence"/>
</dbReference>
<dbReference type="Gene3D" id="3.10.350.10">
    <property type="entry name" value="LysM domain"/>
    <property type="match status" value="2"/>
</dbReference>
<dbReference type="InParanoid" id="W4JQJ8"/>
<dbReference type="RefSeq" id="XP_009552777.1">
    <property type="nucleotide sequence ID" value="XM_009554482.1"/>
</dbReference>
<dbReference type="KEGG" id="hir:HETIRDRAFT_247047"/>
<dbReference type="OrthoDB" id="5985073at2759"/>
<sequence length="139" mass="14293">AVFAGDCVRSYTIKEGDICDAISGANNVSTYQLAVINNGVINSACSDLTPGKSICLGYEGEDCNTTYVVKADDTCDGLSSVAGINSTMLFLNNPQIDAECGNLYIGEVLCVSKTVQVPPAPVNGLKPAVTIPATATPAI</sequence>
<dbReference type="SMART" id="SM00257">
    <property type="entry name" value="LysM"/>
    <property type="match status" value="2"/>
</dbReference>
<evidence type="ECO:0000256" key="1">
    <source>
        <dbReference type="ARBA" id="ARBA00022669"/>
    </source>
</evidence>
<dbReference type="AlphaFoldDB" id="W4JQJ8"/>
<dbReference type="SUPFAM" id="SSF54106">
    <property type="entry name" value="LysM domain"/>
    <property type="match status" value="2"/>
</dbReference>
<dbReference type="InterPro" id="IPR036779">
    <property type="entry name" value="LysM_dom_sf"/>
</dbReference>
<dbReference type="InterPro" id="IPR052210">
    <property type="entry name" value="LysM1-like"/>
</dbReference>
<evidence type="ECO:0000256" key="2">
    <source>
        <dbReference type="ARBA" id="ARBA00023026"/>
    </source>
</evidence>
<dbReference type="Pfam" id="PF01476">
    <property type="entry name" value="LysM"/>
    <property type="match status" value="2"/>
</dbReference>
<name>W4JQJ8_HETIT</name>
<dbReference type="PANTHER" id="PTHR34997:SF1">
    <property type="entry name" value="PEPTIDOGLYCAN-BINDING LYSIN DOMAIN"/>
    <property type="match status" value="1"/>
</dbReference>
<feature type="non-terminal residue" evidence="4">
    <location>
        <position position="139"/>
    </location>
</feature>
<dbReference type="STRING" id="747525.W4JQJ8"/>
<evidence type="ECO:0000313" key="4">
    <source>
        <dbReference type="EMBL" id="ETW75350.1"/>
    </source>
</evidence>
<dbReference type="PROSITE" id="PS51782">
    <property type="entry name" value="LYSM"/>
    <property type="match status" value="2"/>
</dbReference>
<keyword evidence="1" id="KW-0147">Chitin-binding</keyword>
<feature type="domain" description="LysM" evidence="3">
    <location>
        <begin position="65"/>
        <end position="111"/>
    </location>
</feature>
<keyword evidence="2" id="KW-0843">Virulence</keyword>
<reference evidence="4 5" key="1">
    <citation type="journal article" date="2012" name="New Phytol.">
        <title>Insight into trade-off between wood decay and parasitism from the genome of a fungal forest pathogen.</title>
        <authorList>
            <person name="Olson A."/>
            <person name="Aerts A."/>
            <person name="Asiegbu F."/>
            <person name="Belbahri L."/>
            <person name="Bouzid O."/>
            <person name="Broberg A."/>
            <person name="Canback B."/>
            <person name="Coutinho P.M."/>
            <person name="Cullen D."/>
            <person name="Dalman K."/>
            <person name="Deflorio G."/>
            <person name="van Diepen L.T."/>
            <person name="Dunand C."/>
            <person name="Duplessis S."/>
            <person name="Durling M."/>
            <person name="Gonthier P."/>
            <person name="Grimwood J."/>
            <person name="Fossdal C.G."/>
            <person name="Hansson D."/>
            <person name="Henrissat B."/>
            <person name="Hietala A."/>
            <person name="Himmelstrand K."/>
            <person name="Hoffmeister D."/>
            <person name="Hogberg N."/>
            <person name="James T.Y."/>
            <person name="Karlsson M."/>
            <person name="Kohler A."/>
            <person name="Kues U."/>
            <person name="Lee Y.H."/>
            <person name="Lin Y.C."/>
            <person name="Lind M."/>
            <person name="Lindquist E."/>
            <person name="Lombard V."/>
            <person name="Lucas S."/>
            <person name="Lunden K."/>
            <person name="Morin E."/>
            <person name="Murat C."/>
            <person name="Park J."/>
            <person name="Raffaello T."/>
            <person name="Rouze P."/>
            <person name="Salamov A."/>
            <person name="Schmutz J."/>
            <person name="Solheim H."/>
            <person name="Stahlberg J."/>
            <person name="Velez H."/>
            <person name="de Vries R.P."/>
            <person name="Wiebenga A."/>
            <person name="Woodward S."/>
            <person name="Yakovlev I."/>
            <person name="Garbelotto M."/>
            <person name="Martin F."/>
            <person name="Grigoriev I.V."/>
            <person name="Stenlid J."/>
        </authorList>
    </citation>
    <scope>NUCLEOTIDE SEQUENCE [LARGE SCALE GENOMIC DNA]</scope>
    <source>
        <strain evidence="4 5">TC 32-1</strain>
    </source>
</reference>